<dbReference type="RefSeq" id="WP_162276051.1">
    <property type="nucleotide sequence ID" value="NZ_CP042914.1"/>
</dbReference>
<dbReference type="PRINTS" id="PR00080">
    <property type="entry name" value="SDRFAMILY"/>
</dbReference>
<dbReference type="PIRSF" id="PIRSF000126">
    <property type="entry name" value="11-beta-HSD1"/>
    <property type="match status" value="1"/>
</dbReference>
<dbReference type="KEGG" id="rul:UC8_23600"/>
<evidence type="ECO:0000256" key="3">
    <source>
        <dbReference type="RuleBase" id="RU000363"/>
    </source>
</evidence>
<dbReference type="AlphaFoldDB" id="A0A5B9R284"/>
<organism evidence="5 6">
    <name type="scientific">Roseimaritima ulvae</name>
    <dbReference type="NCBI Taxonomy" id="980254"/>
    <lineage>
        <taxon>Bacteria</taxon>
        <taxon>Pseudomonadati</taxon>
        <taxon>Planctomycetota</taxon>
        <taxon>Planctomycetia</taxon>
        <taxon>Pirellulales</taxon>
        <taxon>Pirellulaceae</taxon>
        <taxon>Roseimaritima</taxon>
    </lineage>
</organism>
<dbReference type="Pfam" id="PF00106">
    <property type="entry name" value="adh_short"/>
    <property type="match status" value="1"/>
</dbReference>
<accession>A0A5B9R284</accession>
<dbReference type="SUPFAM" id="SSF51735">
    <property type="entry name" value="NAD(P)-binding Rossmann-fold domains"/>
    <property type="match status" value="1"/>
</dbReference>
<dbReference type="PANTHER" id="PTHR44196">
    <property type="entry name" value="DEHYDROGENASE/REDUCTASE SDR FAMILY MEMBER 7B"/>
    <property type="match status" value="1"/>
</dbReference>
<evidence type="ECO:0000259" key="4">
    <source>
        <dbReference type="SMART" id="SM00822"/>
    </source>
</evidence>
<dbReference type="PRINTS" id="PR00081">
    <property type="entry name" value="GDHRDH"/>
</dbReference>
<proteinExistence type="inferred from homology"/>
<name>A0A5B9R284_9BACT</name>
<protein>
    <submittedName>
        <fullName evidence="5">Sulfoacetaldehyde reductase</fullName>
        <ecNumber evidence="5">1.1.1.313</ecNumber>
    </submittedName>
</protein>
<gene>
    <name evidence="5" type="primary">isfD</name>
    <name evidence="5" type="ORF">UC8_23600</name>
</gene>
<dbReference type="InterPro" id="IPR036291">
    <property type="entry name" value="NAD(P)-bd_dom_sf"/>
</dbReference>
<dbReference type="SMART" id="SM00822">
    <property type="entry name" value="PKS_KR"/>
    <property type="match status" value="1"/>
</dbReference>
<dbReference type="InterPro" id="IPR057326">
    <property type="entry name" value="KR_dom"/>
</dbReference>
<evidence type="ECO:0000313" key="5">
    <source>
        <dbReference type="EMBL" id="QEG40351.1"/>
    </source>
</evidence>
<feature type="domain" description="Ketoreductase" evidence="4">
    <location>
        <begin position="8"/>
        <end position="193"/>
    </location>
</feature>
<dbReference type="Proteomes" id="UP000325286">
    <property type="component" value="Chromosome"/>
</dbReference>
<evidence type="ECO:0000313" key="6">
    <source>
        <dbReference type="Proteomes" id="UP000325286"/>
    </source>
</evidence>
<dbReference type="GO" id="GO:0016491">
    <property type="term" value="F:oxidoreductase activity"/>
    <property type="evidence" value="ECO:0007669"/>
    <property type="project" value="UniProtKB-KW"/>
</dbReference>
<comment type="similarity">
    <text evidence="1 3">Belongs to the short-chain dehydrogenases/reductases (SDR) family.</text>
</comment>
<dbReference type="InterPro" id="IPR002347">
    <property type="entry name" value="SDR_fam"/>
</dbReference>
<dbReference type="EMBL" id="CP042914">
    <property type="protein sequence ID" value="QEG40351.1"/>
    <property type="molecule type" value="Genomic_DNA"/>
</dbReference>
<keyword evidence="6" id="KW-1185">Reference proteome</keyword>
<dbReference type="GO" id="GO:0016020">
    <property type="term" value="C:membrane"/>
    <property type="evidence" value="ECO:0007669"/>
    <property type="project" value="TreeGrafter"/>
</dbReference>
<dbReference type="EC" id="1.1.1.313" evidence="5"/>
<reference evidence="5 6" key="1">
    <citation type="submission" date="2019-08" db="EMBL/GenBank/DDBJ databases">
        <title>Deep-cultivation of Planctomycetes and their phenomic and genomic characterization uncovers novel biology.</title>
        <authorList>
            <person name="Wiegand S."/>
            <person name="Jogler M."/>
            <person name="Boedeker C."/>
            <person name="Pinto D."/>
            <person name="Vollmers J."/>
            <person name="Rivas-Marin E."/>
            <person name="Kohn T."/>
            <person name="Peeters S.H."/>
            <person name="Heuer A."/>
            <person name="Rast P."/>
            <person name="Oberbeckmann S."/>
            <person name="Bunk B."/>
            <person name="Jeske O."/>
            <person name="Meyerdierks A."/>
            <person name="Storesund J.E."/>
            <person name="Kallscheuer N."/>
            <person name="Luecker S."/>
            <person name="Lage O.M."/>
            <person name="Pohl T."/>
            <person name="Merkel B.J."/>
            <person name="Hornburger P."/>
            <person name="Mueller R.-W."/>
            <person name="Bruemmer F."/>
            <person name="Labrenz M."/>
            <person name="Spormann A.M."/>
            <person name="Op den Camp H."/>
            <person name="Overmann J."/>
            <person name="Amann R."/>
            <person name="Jetten M.S.M."/>
            <person name="Mascher T."/>
            <person name="Medema M.H."/>
            <person name="Devos D.P."/>
            <person name="Kaster A.-K."/>
            <person name="Ovreas L."/>
            <person name="Rohde M."/>
            <person name="Galperin M.Y."/>
            <person name="Jogler C."/>
        </authorList>
    </citation>
    <scope>NUCLEOTIDE SEQUENCE [LARGE SCALE GENOMIC DNA]</scope>
    <source>
        <strain evidence="5 6">UC8</strain>
    </source>
</reference>
<dbReference type="PANTHER" id="PTHR44196:SF2">
    <property type="entry name" value="SHORT-CHAIN DEHYDROGENASE-RELATED"/>
    <property type="match status" value="1"/>
</dbReference>
<sequence>MSDLDVRETVLITGASSGIGAALAHCFAADGADLILAARRRIELEQVAAGVREAFDVRVEVIPVDLSKTEGPAELCQAIAAMQLNVDVLVNNAGFGILGQFAESKRSLQMAMIAVNVAALTELTHRLLPDMLQRGRGGILNVSSVAAFPPGPLMAVYYASKAYVQSFSDALRYELRETPLTVSSLAPGPVASEFASRSGIGSLGVFDRNSLPPEVVAAAGYRGFRRGKRNITPGIFNRWGTLATRWLPRMTSAKIVAKIQGRKLE</sequence>
<evidence type="ECO:0000256" key="1">
    <source>
        <dbReference type="ARBA" id="ARBA00006484"/>
    </source>
</evidence>
<keyword evidence="2 5" id="KW-0560">Oxidoreductase</keyword>
<evidence type="ECO:0000256" key="2">
    <source>
        <dbReference type="ARBA" id="ARBA00023002"/>
    </source>
</evidence>
<dbReference type="Gene3D" id="3.40.50.720">
    <property type="entry name" value="NAD(P)-binding Rossmann-like Domain"/>
    <property type="match status" value="1"/>
</dbReference>